<dbReference type="Proteomes" id="UP000020492">
    <property type="component" value="Unassembled WGS sequence"/>
</dbReference>
<dbReference type="Pfam" id="PF16793">
    <property type="entry name" value="RepB_primase"/>
    <property type="match status" value="1"/>
</dbReference>
<reference evidence="3 4" key="1">
    <citation type="submission" date="2014-03" db="EMBL/GenBank/DDBJ databases">
        <title>Draft genome sequence of Deinococcus phoenicis 1P10ME.</title>
        <authorList>
            <person name="Stepanov V.G."/>
            <person name="Vaishampayan P."/>
            <person name="Venkateswaran K."/>
            <person name="Fox G.E."/>
        </authorList>
    </citation>
    <scope>NUCLEOTIDE SEQUENCE [LARGE SCALE GENOMIC DNA]</scope>
    <source>
        <strain evidence="3 4">1P10ME</strain>
    </source>
</reference>
<keyword evidence="3" id="KW-0067">ATP-binding</keyword>
<keyword evidence="3" id="KW-0378">Hydrolase</keyword>
<dbReference type="InterPro" id="IPR039459">
    <property type="entry name" value="RepB-like_DNA_primase_dom"/>
</dbReference>
<sequence>MALLYGGVTPPAGFVEFRFLPSKGRAWMPWPAFEGHPDEFTAIPQKQNAYFGISLRRDQQDGTAQNVHPTHLVWLDIDLKGTPWVHGQLDVQNMTPEELRECAEAAFRHYLAAFLAADLPPRAVVYTGHGLQVYWARRARSDLADTEAYNRGLAAAFDGDPKTVDAARIFRLPGSLNLKNRERPLPVELWHQDPDAWVERDALEGYRYVEKPKPAPVSQPAELTGTAQERYAQAALQREVEAVRATGEGGRNDQLNRSAFAVGTLIGAGILDEVEAERQLREAAEAVGLDAGEIRDTLHSGLEAGKAEPRDLSGVGLKPERQPAAQGTIGKDRVRSEAAGVPGLEAPRPPVSGVYVQHGVYYIDRPVKKGGEVVDWYPEQLTNWVWEPNLKLHYPDGTYGERGTLIVRGGGHHELQLGSSAWNSRKDLLETVGGYQARCFTTNNSDIAKIGDYIAATYPDLPGARGVKSYGLHLHEGEWVEVFENRTISSGDTPPLFYSGTPVDPGSRAFKAPRLATPAQVDEARRAIVKLPGLITPAVAYALLGYGAASAFSPRITPHLGNRLPFVYVAGERESGKTSGAQIALELMTGYSARLTKASGMTAYQYDIAHSSANNSLALLDEYRPGEIDDGQLRKHHDLGTKWRGSGMASKNLAYELNAPLVVLGEGFTDDAATKSRGVLYFTRKQDRGGLDGYSEVLKLPLWAYAAHLHELARTTGEKEHLARIQRATDLAGQAIGGTANPRLRYALTYIAYGLLVLQDDLEVIPDTAILDTLREGVHNTLEGGSEGVTNLELFLEQLAFVLTKVPSPGMYVVPGALPTDLLIRPKACLDLVQAHYRERAAIANTTLLKQYAEQASYFAAGDVHKSYEGHPVRAKRVTLSQVPERCDADLLEEFNRRLRQ</sequence>
<dbReference type="AlphaFoldDB" id="A0A016QLZ0"/>
<keyword evidence="3" id="KW-0547">Nucleotide-binding</keyword>
<dbReference type="EMBL" id="JHAC01000050">
    <property type="protein sequence ID" value="EYB67043.1"/>
    <property type="molecule type" value="Genomic_DNA"/>
</dbReference>
<comment type="caution">
    <text evidence="3">The sequence shown here is derived from an EMBL/GenBank/DDBJ whole genome shotgun (WGS) entry which is preliminary data.</text>
</comment>
<keyword evidence="3" id="KW-0347">Helicase</keyword>
<proteinExistence type="predicted"/>
<evidence type="ECO:0000259" key="2">
    <source>
        <dbReference type="Pfam" id="PF16793"/>
    </source>
</evidence>
<evidence type="ECO:0000256" key="1">
    <source>
        <dbReference type="SAM" id="MobiDB-lite"/>
    </source>
</evidence>
<protein>
    <submittedName>
        <fullName evidence="3">Superfamily II helicase-like protein</fullName>
    </submittedName>
</protein>
<accession>A0A016QLZ0</accession>
<gene>
    <name evidence="3" type="ORF">DEIPH_ctg052orf0040</name>
</gene>
<dbReference type="STRING" id="1476583.DEIPH_ctg052orf0040"/>
<name>A0A016QLZ0_9DEIO</name>
<evidence type="ECO:0000313" key="3">
    <source>
        <dbReference type="EMBL" id="EYB67043.1"/>
    </source>
</evidence>
<dbReference type="GO" id="GO:0004386">
    <property type="term" value="F:helicase activity"/>
    <property type="evidence" value="ECO:0007669"/>
    <property type="project" value="UniProtKB-KW"/>
</dbReference>
<evidence type="ECO:0000313" key="4">
    <source>
        <dbReference type="Proteomes" id="UP000020492"/>
    </source>
</evidence>
<dbReference type="Gene3D" id="3.30.70.1790">
    <property type="entry name" value="RepB DNA-primase, N-terminal domain"/>
    <property type="match status" value="1"/>
</dbReference>
<keyword evidence="4" id="KW-1185">Reference proteome</keyword>
<dbReference type="eggNOG" id="COG5519">
    <property type="taxonomic scope" value="Bacteria"/>
</dbReference>
<feature type="region of interest" description="Disordered" evidence="1">
    <location>
        <begin position="307"/>
        <end position="335"/>
    </location>
</feature>
<dbReference type="PATRIC" id="fig|1476583.3.peg.2903"/>
<feature type="domain" description="RepB-like DNA primase" evidence="2">
    <location>
        <begin position="111"/>
        <end position="181"/>
    </location>
</feature>
<organism evidence="3 4">
    <name type="scientific">Deinococcus phoenicis</name>
    <dbReference type="NCBI Taxonomy" id="1476583"/>
    <lineage>
        <taxon>Bacteria</taxon>
        <taxon>Thermotogati</taxon>
        <taxon>Deinococcota</taxon>
        <taxon>Deinococci</taxon>
        <taxon>Deinococcales</taxon>
        <taxon>Deinococcaceae</taxon>
        <taxon>Deinococcus</taxon>
    </lineage>
</organism>